<accession>A0A3R7AYA5</accession>
<dbReference type="InterPro" id="IPR021109">
    <property type="entry name" value="Peptidase_aspartic_dom_sf"/>
</dbReference>
<feature type="region of interest" description="Disordered" evidence="1">
    <location>
        <begin position="130"/>
        <end position="188"/>
    </location>
</feature>
<reference evidence="2 3" key="1">
    <citation type="submission" date="2018-08" db="EMBL/GenBank/DDBJ databases">
        <title>Aphanomyces genome sequencing and annotation.</title>
        <authorList>
            <person name="Minardi D."/>
            <person name="Oidtmann B."/>
            <person name="Van Der Giezen M."/>
            <person name="Studholme D.J."/>
        </authorList>
    </citation>
    <scope>NUCLEOTIDE SEQUENCE [LARGE SCALE GENOMIC DNA]</scope>
    <source>
        <strain evidence="2 3">Si</strain>
    </source>
</reference>
<dbReference type="Proteomes" id="UP000283543">
    <property type="component" value="Unassembled WGS sequence"/>
</dbReference>
<name>A0A3R7AYA5_APHAT</name>
<gene>
    <name evidence="2" type="ORF">DYB34_009978</name>
</gene>
<feature type="compositionally biased region" description="Basic and acidic residues" evidence="1">
    <location>
        <begin position="130"/>
        <end position="148"/>
    </location>
</feature>
<dbReference type="CDD" id="cd00303">
    <property type="entry name" value="retropepsin_like"/>
    <property type="match status" value="1"/>
</dbReference>
<evidence type="ECO:0000313" key="3">
    <source>
        <dbReference type="Proteomes" id="UP000283543"/>
    </source>
</evidence>
<feature type="compositionally biased region" description="Basic and acidic residues" evidence="1">
    <location>
        <begin position="173"/>
        <end position="185"/>
    </location>
</feature>
<dbReference type="EMBL" id="QUTB01003608">
    <property type="protein sequence ID" value="RHY67030.1"/>
    <property type="molecule type" value="Genomic_DNA"/>
</dbReference>
<evidence type="ECO:0000313" key="2">
    <source>
        <dbReference type="EMBL" id="RHY67030.1"/>
    </source>
</evidence>
<evidence type="ECO:0000256" key="1">
    <source>
        <dbReference type="SAM" id="MobiDB-lite"/>
    </source>
</evidence>
<comment type="caution">
    <text evidence="2">The sequence shown here is derived from an EMBL/GenBank/DDBJ whole genome shotgun (WGS) entry which is preliminary data.</text>
</comment>
<sequence length="502" mass="56397">MTSSWAPSAVPTRAAAEVPLPDASSAGASAPGDVAVQFDTKILDADSRVSRMLDNLMKTLEADGQEWVLHQEGKLVVGIITKAIKPAPLQLAVTKQLQLQRNKVLKSDVFRYVKWLRQFAIGYQLYGGMDEERPSKAPAEEPRKENSRPRLRFSPVPEEKRPSGASVAPPTWRADKRDEPPERPKPKCLKCQSTAHRVREHPGITDAKVKKLMDDFHQARRRAVNFVSSTKPANSMECQASIEDVLTLPKVLLDSGSDETLVSEGLLVALERLGASLNVETKPMLMLKPYGETTKPLHVTRQVQFKTVTLETSIGPLVLRGLRAWVEEKRMEIDVLIGRPVMERLGSSVDGMLVDALKQRRVWDMAEAGDADQTSANVKRLQEAFQEDPEDALYAEDVALRQKHMDVLRQALECMHREVLVRSEKLRQQVRGRREKKAHMRLAKFALGDFALLGKIIKFPNKLALNWKCQYCTMYRGSTGNVSQWYNSSFNRLRGRSTMPAG</sequence>
<organism evidence="2 3">
    <name type="scientific">Aphanomyces astaci</name>
    <name type="common">Crayfish plague agent</name>
    <dbReference type="NCBI Taxonomy" id="112090"/>
    <lineage>
        <taxon>Eukaryota</taxon>
        <taxon>Sar</taxon>
        <taxon>Stramenopiles</taxon>
        <taxon>Oomycota</taxon>
        <taxon>Saprolegniomycetes</taxon>
        <taxon>Saprolegniales</taxon>
        <taxon>Verrucalvaceae</taxon>
        <taxon>Aphanomyces</taxon>
    </lineage>
</organism>
<evidence type="ECO:0008006" key="4">
    <source>
        <dbReference type="Google" id="ProtNLM"/>
    </source>
</evidence>
<protein>
    <recommendedName>
        <fullName evidence="4">Peptidase A2 domain-containing protein</fullName>
    </recommendedName>
</protein>
<dbReference type="Gene3D" id="2.40.70.10">
    <property type="entry name" value="Acid Proteases"/>
    <property type="match status" value="1"/>
</dbReference>
<proteinExistence type="predicted"/>
<dbReference type="AlphaFoldDB" id="A0A3R7AYA5"/>